<dbReference type="InterPro" id="IPR052209">
    <property type="entry name" value="CbiZ"/>
</dbReference>
<comment type="caution">
    <text evidence="1">The sequence shown here is derived from an EMBL/GenBank/DDBJ whole genome shotgun (WGS) entry which is preliminary data.</text>
</comment>
<evidence type="ECO:0000313" key="2">
    <source>
        <dbReference type="Proteomes" id="UP000541470"/>
    </source>
</evidence>
<proteinExistence type="predicted"/>
<dbReference type="EMBL" id="JABBGK010000007">
    <property type="protein sequence ID" value="NML76623.1"/>
    <property type="molecule type" value="Genomic_DNA"/>
</dbReference>
<dbReference type="GO" id="GO:0016787">
    <property type="term" value="F:hydrolase activity"/>
    <property type="evidence" value="ECO:0007669"/>
    <property type="project" value="UniProtKB-KW"/>
</dbReference>
<dbReference type="Proteomes" id="UP000541470">
    <property type="component" value="Unassembled WGS sequence"/>
</dbReference>
<gene>
    <name evidence="1" type="ORF">HHL25_21020</name>
</gene>
<keyword evidence="2" id="KW-1185">Reference proteome</keyword>
<accession>A0A7Y0AZY7</accession>
<organism evidence="1 2">
    <name type="scientific">Rhizobium terricola</name>
    <dbReference type="NCBI Taxonomy" id="2728849"/>
    <lineage>
        <taxon>Bacteria</taxon>
        <taxon>Pseudomonadati</taxon>
        <taxon>Pseudomonadota</taxon>
        <taxon>Alphaproteobacteria</taxon>
        <taxon>Hyphomicrobiales</taxon>
        <taxon>Rhizobiaceae</taxon>
        <taxon>Rhizobium/Agrobacterium group</taxon>
        <taxon>Rhizobium</taxon>
    </lineage>
</organism>
<evidence type="ECO:0000313" key="1">
    <source>
        <dbReference type="EMBL" id="NML76623.1"/>
    </source>
</evidence>
<dbReference type="PANTHER" id="PTHR35336">
    <property type="entry name" value="ADENOSYLCOBINAMIDE AMIDOHYDROLASE"/>
    <property type="match status" value="1"/>
</dbReference>
<dbReference type="AlphaFoldDB" id="A0A7Y0AZY7"/>
<dbReference type="Pfam" id="PF01955">
    <property type="entry name" value="CbiZ"/>
    <property type="match status" value="1"/>
</dbReference>
<protein>
    <submittedName>
        <fullName evidence="1">Adenosylcobinamide amidohydrolase</fullName>
    </submittedName>
</protein>
<reference evidence="1 2" key="1">
    <citation type="submission" date="2020-04" db="EMBL/GenBank/DDBJ databases">
        <title>Rhizobium sp. S-51 isolated from soil.</title>
        <authorList>
            <person name="Dahal R.H."/>
        </authorList>
    </citation>
    <scope>NUCLEOTIDE SEQUENCE [LARGE SCALE GENOMIC DNA]</scope>
    <source>
        <strain evidence="1 2">S-51</strain>
    </source>
</reference>
<dbReference type="PANTHER" id="PTHR35336:SF5">
    <property type="entry name" value="ADENOSYLCOBINAMIDE AMIDOHYDROLASE"/>
    <property type="match status" value="1"/>
</dbReference>
<sequence length="243" mass="25589">MARARDLSPLAVPDTTWPMKAPEILCIGKTLAVRFAAEQAVLSWSLTRPGFVRADTIAWLEVSEADLPIGVDPAALLRDRSTAAGYGDAVQLMTSRDVRKHHQAVRQSGDASAFCLATVGLANAGRVGADTPHSGQPGTINLVAHIDQPLDEAGLIEALSIATEARTAAVIELGWTRDGLVVTGTGTDCIAVACPVADRRETYAGLHTDVGRAIGGAVYDAVLAGGREWVDEKTDGRQGSKRR</sequence>
<dbReference type="InterPro" id="IPR002808">
    <property type="entry name" value="AdoCbi_amidolase"/>
</dbReference>
<keyword evidence="1" id="KW-0378">Hydrolase</keyword>
<name>A0A7Y0AZY7_9HYPH</name>